<feature type="region of interest" description="Disordered" evidence="1">
    <location>
        <begin position="571"/>
        <end position="632"/>
    </location>
</feature>
<keyword evidence="3" id="KW-1185">Reference proteome</keyword>
<reference evidence="2" key="1">
    <citation type="journal article" date="2020" name="Stud. Mycol.">
        <title>101 Dothideomycetes genomes: a test case for predicting lifestyles and emergence of pathogens.</title>
        <authorList>
            <person name="Haridas S."/>
            <person name="Albert R."/>
            <person name="Binder M."/>
            <person name="Bloem J."/>
            <person name="Labutti K."/>
            <person name="Salamov A."/>
            <person name="Andreopoulos B."/>
            <person name="Baker S."/>
            <person name="Barry K."/>
            <person name="Bills G."/>
            <person name="Bluhm B."/>
            <person name="Cannon C."/>
            <person name="Castanera R."/>
            <person name="Culley D."/>
            <person name="Daum C."/>
            <person name="Ezra D."/>
            <person name="Gonzalez J."/>
            <person name="Henrissat B."/>
            <person name="Kuo A."/>
            <person name="Liang C."/>
            <person name="Lipzen A."/>
            <person name="Lutzoni F."/>
            <person name="Magnuson J."/>
            <person name="Mondo S."/>
            <person name="Nolan M."/>
            <person name="Ohm R."/>
            <person name="Pangilinan J."/>
            <person name="Park H.-J."/>
            <person name="Ramirez L."/>
            <person name="Alfaro M."/>
            <person name="Sun H."/>
            <person name="Tritt A."/>
            <person name="Yoshinaga Y."/>
            <person name="Zwiers L.-H."/>
            <person name="Turgeon B."/>
            <person name="Goodwin S."/>
            <person name="Spatafora J."/>
            <person name="Crous P."/>
            <person name="Grigoriev I."/>
        </authorList>
    </citation>
    <scope>NUCLEOTIDE SEQUENCE</scope>
    <source>
        <strain evidence="2">CBS 269.34</strain>
    </source>
</reference>
<evidence type="ECO:0000313" key="3">
    <source>
        <dbReference type="Proteomes" id="UP000799750"/>
    </source>
</evidence>
<feature type="compositionally biased region" description="Basic residues" evidence="1">
    <location>
        <begin position="695"/>
        <end position="704"/>
    </location>
</feature>
<feature type="compositionally biased region" description="Polar residues" evidence="1">
    <location>
        <begin position="288"/>
        <end position="300"/>
    </location>
</feature>
<dbReference type="OrthoDB" id="3791931at2759"/>
<protein>
    <submittedName>
        <fullName evidence="2">Uncharacterized protein</fullName>
    </submittedName>
</protein>
<feature type="compositionally biased region" description="Basic and acidic residues" evidence="1">
    <location>
        <begin position="369"/>
        <end position="385"/>
    </location>
</feature>
<evidence type="ECO:0000256" key="1">
    <source>
        <dbReference type="SAM" id="MobiDB-lite"/>
    </source>
</evidence>
<feature type="compositionally biased region" description="Polar residues" evidence="1">
    <location>
        <begin position="107"/>
        <end position="125"/>
    </location>
</feature>
<accession>A0A6A6QWP2</accession>
<feature type="region of interest" description="Disordered" evidence="1">
    <location>
        <begin position="288"/>
        <end position="386"/>
    </location>
</feature>
<evidence type="ECO:0000313" key="2">
    <source>
        <dbReference type="EMBL" id="KAF2496855.1"/>
    </source>
</evidence>
<dbReference type="AlphaFoldDB" id="A0A6A6QWP2"/>
<dbReference type="EMBL" id="MU004187">
    <property type="protein sequence ID" value="KAF2496855.1"/>
    <property type="molecule type" value="Genomic_DNA"/>
</dbReference>
<dbReference type="Proteomes" id="UP000799750">
    <property type="component" value="Unassembled WGS sequence"/>
</dbReference>
<proteinExistence type="predicted"/>
<gene>
    <name evidence="2" type="ORF">BU16DRAFT_537989</name>
</gene>
<sequence length="704" mass="77591">MNVLGGFSAALQRAASKQSSCDINRALRRLVTATHLRTTLLYHHNTTQSTTSFVATCTTIGLLILGFAISLSRIISLYCTMDLSSHRWPDDDILEVPERAVAHARTLNKSGKSHQNATRQPQGPSAASRRLDPTQYEIHRNLQRAGLPSPWDGLEIEHVAMAAPTTDGMLSHTGRGYVGGYDAGGNDPFMGHQELSGNYVSQHTYARDQQHMAGLYGRHDALSRNQHNRGDFYGEPAAPSMNRHDMFRFHPDSHTQPMNAQDDRTFRNVSPLQFNNIFNNIHNKASQYTGFEGRGNQQSLRPKFTVGYPMDNEFDNSLVPRNPGEDEVDRLNNHGPEDMSLSEGGSERSDVSTPASRAAANPDYATTHKSTESKRGKESSTKDPLLKNVTENADGLFFASYAEAQSVYTEKARWTPPLLKASPTQAEYNELVLRLRDAIHNMNGIADNSNHKFQKWRNFVYESPAIELVAHKLVNMMIKLHLEGWRIPILDPTDLASSRYEELLDFNARFEAVEDLLWFRKSACGSLLDGSLYEATVAAPNSRWNSYLANQKANQTKKIQIKVGREHLGLKTKGNKRDASEMVAEGEDGYEAVPMEPVAKRQRRDPQATQATSPGNLATPSGHEHAGEFGEDNTELGTADALQNLAADALRNLAADTADAAGPSIAAEPVQGVQRVTRSRASGLATPKNAERGVQKRKGGKAGA</sequence>
<name>A0A6A6QWP2_9PEZI</name>
<feature type="region of interest" description="Disordered" evidence="1">
    <location>
        <begin position="106"/>
        <end position="130"/>
    </location>
</feature>
<feature type="compositionally biased region" description="Polar residues" evidence="1">
    <location>
        <begin position="607"/>
        <end position="619"/>
    </location>
</feature>
<feature type="compositionally biased region" description="Basic and acidic residues" evidence="1">
    <location>
        <begin position="571"/>
        <end position="580"/>
    </location>
</feature>
<feature type="region of interest" description="Disordered" evidence="1">
    <location>
        <begin position="662"/>
        <end position="704"/>
    </location>
</feature>
<organism evidence="2 3">
    <name type="scientific">Lophium mytilinum</name>
    <dbReference type="NCBI Taxonomy" id="390894"/>
    <lineage>
        <taxon>Eukaryota</taxon>
        <taxon>Fungi</taxon>
        <taxon>Dikarya</taxon>
        <taxon>Ascomycota</taxon>
        <taxon>Pezizomycotina</taxon>
        <taxon>Dothideomycetes</taxon>
        <taxon>Pleosporomycetidae</taxon>
        <taxon>Mytilinidiales</taxon>
        <taxon>Mytilinidiaceae</taxon>
        <taxon>Lophium</taxon>
    </lineage>
</organism>